<organism evidence="2 3">
    <name type="scientific">Vitis vinifera</name>
    <name type="common">Grape</name>
    <dbReference type="NCBI Taxonomy" id="29760"/>
    <lineage>
        <taxon>Eukaryota</taxon>
        <taxon>Viridiplantae</taxon>
        <taxon>Streptophyta</taxon>
        <taxon>Embryophyta</taxon>
        <taxon>Tracheophyta</taxon>
        <taxon>Spermatophyta</taxon>
        <taxon>Magnoliopsida</taxon>
        <taxon>eudicotyledons</taxon>
        <taxon>Gunneridae</taxon>
        <taxon>Pentapetalae</taxon>
        <taxon>rosids</taxon>
        <taxon>Vitales</taxon>
        <taxon>Vitaceae</taxon>
        <taxon>Viteae</taxon>
        <taxon>Vitis</taxon>
    </lineage>
</organism>
<feature type="region of interest" description="Disordered" evidence="1">
    <location>
        <begin position="99"/>
        <end position="140"/>
    </location>
</feature>
<feature type="compositionally biased region" description="Basic and acidic residues" evidence="1">
    <location>
        <begin position="1"/>
        <end position="26"/>
    </location>
</feature>
<name>A0A438JGV3_VITVI</name>
<proteinExistence type="predicted"/>
<accession>A0A438JGV3</accession>
<dbReference type="EMBL" id="QGNW01000042">
    <property type="protein sequence ID" value="RVX08186.1"/>
    <property type="molecule type" value="Genomic_DNA"/>
</dbReference>
<dbReference type="AlphaFoldDB" id="A0A438JGV3"/>
<gene>
    <name evidence="2" type="ORF">CK203_017761</name>
</gene>
<protein>
    <submittedName>
        <fullName evidence="2">Uncharacterized protein</fullName>
    </submittedName>
</protein>
<feature type="region of interest" description="Disordered" evidence="1">
    <location>
        <begin position="1"/>
        <end position="30"/>
    </location>
</feature>
<evidence type="ECO:0000313" key="3">
    <source>
        <dbReference type="Proteomes" id="UP000288805"/>
    </source>
</evidence>
<reference evidence="2 3" key="1">
    <citation type="journal article" date="2018" name="PLoS Genet.">
        <title>Population sequencing reveals clonal diversity and ancestral inbreeding in the grapevine cultivar Chardonnay.</title>
        <authorList>
            <person name="Roach M.J."/>
            <person name="Johnson D.L."/>
            <person name="Bohlmann J."/>
            <person name="van Vuuren H.J."/>
            <person name="Jones S.J."/>
            <person name="Pretorius I.S."/>
            <person name="Schmidt S.A."/>
            <person name="Borneman A.R."/>
        </authorList>
    </citation>
    <scope>NUCLEOTIDE SEQUENCE [LARGE SCALE GENOMIC DNA]</scope>
    <source>
        <strain evidence="3">cv. Chardonnay</strain>
        <tissue evidence="2">Leaf</tissue>
    </source>
</reference>
<sequence length="158" mass="17879">MAPSHRKETVGKRKTTESSTPGDRKIERRKRCITHPGLDIRASSTSAFKEPSSKFEASTRTRINISWDNRSYPRSMQRRGLMSHAHPCLELPGGKLRLHSFSAKRQRDKKSQLSSSMRAKLGPQEPGRSRPPVATTGAPRLTRGSLQWCRTYLRIVTP</sequence>
<comment type="caution">
    <text evidence="2">The sequence shown here is derived from an EMBL/GenBank/DDBJ whole genome shotgun (WGS) entry which is preliminary data.</text>
</comment>
<feature type="compositionally biased region" description="Basic residues" evidence="1">
    <location>
        <begin position="99"/>
        <end position="108"/>
    </location>
</feature>
<evidence type="ECO:0000256" key="1">
    <source>
        <dbReference type="SAM" id="MobiDB-lite"/>
    </source>
</evidence>
<evidence type="ECO:0000313" key="2">
    <source>
        <dbReference type="EMBL" id="RVX08186.1"/>
    </source>
</evidence>
<dbReference type="Proteomes" id="UP000288805">
    <property type="component" value="Unassembled WGS sequence"/>
</dbReference>